<reference evidence="2 3" key="1">
    <citation type="journal article" date="2017" name="Mol. Ecol.">
        <title>Comparative and population genomic landscape of Phellinus noxius: A hypervariable fungus causing root rot in trees.</title>
        <authorList>
            <person name="Chung C.L."/>
            <person name="Lee T.J."/>
            <person name="Akiba M."/>
            <person name="Lee H.H."/>
            <person name="Kuo T.H."/>
            <person name="Liu D."/>
            <person name="Ke H.M."/>
            <person name="Yokoi T."/>
            <person name="Roa M.B."/>
            <person name="Lu M.J."/>
            <person name="Chang Y.Y."/>
            <person name="Ann P.J."/>
            <person name="Tsai J.N."/>
            <person name="Chen C.Y."/>
            <person name="Tzean S.S."/>
            <person name="Ota Y."/>
            <person name="Hattori T."/>
            <person name="Sahashi N."/>
            <person name="Liou R.F."/>
            <person name="Kikuchi T."/>
            <person name="Tsai I.J."/>
        </authorList>
    </citation>
    <scope>NUCLEOTIDE SEQUENCE [LARGE SCALE GENOMIC DNA]</scope>
    <source>
        <strain evidence="2 3">FFPRI411160</strain>
    </source>
</reference>
<organism evidence="2 3">
    <name type="scientific">Pyrrhoderma noxium</name>
    <dbReference type="NCBI Taxonomy" id="2282107"/>
    <lineage>
        <taxon>Eukaryota</taxon>
        <taxon>Fungi</taxon>
        <taxon>Dikarya</taxon>
        <taxon>Basidiomycota</taxon>
        <taxon>Agaricomycotina</taxon>
        <taxon>Agaricomycetes</taxon>
        <taxon>Hymenochaetales</taxon>
        <taxon>Hymenochaetaceae</taxon>
        <taxon>Pyrrhoderma</taxon>
    </lineage>
</organism>
<proteinExistence type="predicted"/>
<evidence type="ECO:0000313" key="3">
    <source>
        <dbReference type="Proteomes" id="UP000217199"/>
    </source>
</evidence>
<dbReference type="Proteomes" id="UP000217199">
    <property type="component" value="Unassembled WGS sequence"/>
</dbReference>
<evidence type="ECO:0000313" key="2">
    <source>
        <dbReference type="EMBL" id="PAV19152.1"/>
    </source>
</evidence>
<comment type="caution">
    <text evidence="2">The sequence shown here is derived from an EMBL/GenBank/DDBJ whole genome shotgun (WGS) entry which is preliminary data.</text>
</comment>
<evidence type="ECO:0000256" key="1">
    <source>
        <dbReference type="SAM" id="MobiDB-lite"/>
    </source>
</evidence>
<feature type="compositionally biased region" description="Basic and acidic residues" evidence="1">
    <location>
        <begin position="260"/>
        <end position="270"/>
    </location>
</feature>
<accession>A0A286UHS6</accession>
<protein>
    <submittedName>
        <fullName evidence="2">Uncharacterized protein</fullName>
    </submittedName>
</protein>
<feature type="region of interest" description="Disordered" evidence="1">
    <location>
        <begin position="1"/>
        <end position="94"/>
    </location>
</feature>
<name>A0A286UHS6_9AGAM</name>
<feature type="compositionally biased region" description="Polar residues" evidence="1">
    <location>
        <begin position="75"/>
        <end position="92"/>
    </location>
</feature>
<gene>
    <name evidence="2" type="ORF">PNOK_0599600</name>
</gene>
<feature type="compositionally biased region" description="Polar residues" evidence="1">
    <location>
        <begin position="55"/>
        <end position="66"/>
    </location>
</feature>
<sequence length="302" mass="33658">MSQKQGNHSTKKVHGHGSGPAHKVSEVTEQPKIGQSIIKKRKNTVPVQEGENNAKKSQPPNNQKASQAPEKQKQRASATNKRTGSTSNSTIGAASAPPKTIIEYKALDMNNLKCGDLVLALRHYAPDKTQIFHWFIYIHLGDSIGGRIIHATLQKISKNKDDSSYWMFESRGYNGLSLDNAILAYARLIGNISGLNASDYPLFERAIKMEVPVPFIQEGDSSNPNFSCRTWALSFIDYVRKEKRLTLPYSIRQLEKEMKEKGSAQAEKAKAKAQSTTSTEKDRKYTFPGYRPLLEYVVATTA</sequence>
<keyword evidence="3" id="KW-1185">Reference proteome</keyword>
<dbReference type="AlphaFoldDB" id="A0A286UHS6"/>
<dbReference type="InParanoid" id="A0A286UHS6"/>
<dbReference type="EMBL" id="NBII01000005">
    <property type="protein sequence ID" value="PAV19152.1"/>
    <property type="molecule type" value="Genomic_DNA"/>
</dbReference>
<feature type="region of interest" description="Disordered" evidence="1">
    <location>
        <begin position="260"/>
        <end position="284"/>
    </location>
</feature>